<dbReference type="Proteomes" id="UP000254116">
    <property type="component" value="Unassembled WGS sequence"/>
</dbReference>
<organism evidence="1 2">
    <name type="scientific">Staphylococcus aureus</name>
    <dbReference type="NCBI Taxonomy" id="1280"/>
    <lineage>
        <taxon>Bacteria</taxon>
        <taxon>Bacillati</taxon>
        <taxon>Bacillota</taxon>
        <taxon>Bacilli</taxon>
        <taxon>Bacillales</taxon>
        <taxon>Staphylococcaceae</taxon>
        <taxon>Staphylococcus</taxon>
    </lineage>
</organism>
<sequence length="43" mass="4975">MNVEINGKSLELSFGFKFLREIDNRLGLKLNKLLSVKVYQCCL</sequence>
<accession>A0A380EHJ1</accession>
<dbReference type="Pfam" id="PF12363">
    <property type="entry name" value="Phage_TAC_12"/>
    <property type="match status" value="1"/>
</dbReference>
<name>A0A380EHJ1_STAAU</name>
<evidence type="ECO:0000313" key="2">
    <source>
        <dbReference type="Proteomes" id="UP000254116"/>
    </source>
</evidence>
<dbReference type="AlphaFoldDB" id="A0A380EHJ1"/>
<reference evidence="1 2" key="1">
    <citation type="submission" date="2018-06" db="EMBL/GenBank/DDBJ databases">
        <authorList>
            <consortium name="Pathogen Informatics"/>
            <person name="Doyle S."/>
        </authorList>
    </citation>
    <scope>NUCLEOTIDE SEQUENCE [LARGE SCALE GENOMIC DNA]</scope>
    <source>
        <strain evidence="1 2">NCTC10702</strain>
    </source>
</reference>
<evidence type="ECO:0000313" key="1">
    <source>
        <dbReference type="EMBL" id="SUL34335.1"/>
    </source>
</evidence>
<proteinExistence type="predicted"/>
<protein>
    <submittedName>
        <fullName evidence="1">Phi 11 orf40</fullName>
    </submittedName>
</protein>
<gene>
    <name evidence="1" type="ORF">NCTC10702_01759</name>
</gene>
<dbReference type="InterPro" id="IPR024410">
    <property type="entry name" value="Phage_TAC_12"/>
</dbReference>
<dbReference type="EMBL" id="UHBY01000003">
    <property type="protein sequence ID" value="SUL34335.1"/>
    <property type="molecule type" value="Genomic_DNA"/>
</dbReference>